<evidence type="ECO:0000313" key="2">
    <source>
        <dbReference type="Proteomes" id="UP000784294"/>
    </source>
</evidence>
<dbReference type="Proteomes" id="UP000784294">
    <property type="component" value="Unassembled WGS sequence"/>
</dbReference>
<sequence length="97" mass="11081">MVFFSQPPQPQQTVVLLLRICSQVGVKEQISSGLSRLFRSQTVQSCSRRGREDFDEPDEGSQPVRTRRIGIARLVLPQKRDSRSELLRREEGVSRLA</sequence>
<dbReference type="AlphaFoldDB" id="A0A448X7A8"/>
<organism evidence="1 2">
    <name type="scientific">Protopolystoma xenopodis</name>
    <dbReference type="NCBI Taxonomy" id="117903"/>
    <lineage>
        <taxon>Eukaryota</taxon>
        <taxon>Metazoa</taxon>
        <taxon>Spiralia</taxon>
        <taxon>Lophotrochozoa</taxon>
        <taxon>Platyhelminthes</taxon>
        <taxon>Monogenea</taxon>
        <taxon>Polyopisthocotylea</taxon>
        <taxon>Polystomatidea</taxon>
        <taxon>Polystomatidae</taxon>
        <taxon>Protopolystoma</taxon>
    </lineage>
</organism>
<name>A0A448X7A8_9PLAT</name>
<evidence type="ECO:0000313" key="1">
    <source>
        <dbReference type="EMBL" id="VEL29959.1"/>
    </source>
</evidence>
<accession>A0A448X7A8</accession>
<dbReference type="EMBL" id="CAAALY010108016">
    <property type="protein sequence ID" value="VEL29959.1"/>
    <property type="molecule type" value="Genomic_DNA"/>
</dbReference>
<reference evidence="1" key="1">
    <citation type="submission" date="2018-11" db="EMBL/GenBank/DDBJ databases">
        <authorList>
            <consortium name="Pathogen Informatics"/>
        </authorList>
    </citation>
    <scope>NUCLEOTIDE SEQUENCE</scope>
</reference>
<proteinExistence type="predicted"/>
<feature type="non-terminal residue" evidence="1">
    <location>
        <position position="97"/>
    </location>
</feature>
<gene>
    <name evidence="1" type="ORF">PXEA_LOCUS23399</name>
</gene>
<protein>
    <submittedName>
        <fullName evidence="1">Uncharacterized protein</fullName>
    </submittedName>
</protein>
<keyword evidence="2" id="KW-1185">Reference proteome</keyword>
<comment type="caution">
    <text evidence="1">The sequence shown here is derived from an EMBL/GenBank/DDBJ whole genome shotgun (WGS) entry which is preliminary data.</text>
</comment>